<dbReference type="PANTHER" id="PTHR43784">
    <property type="entry name" value="GDSL-LIKE LIPASE/ACYLHYDROLASE, PUTATIVE (AFU_ORTHOLOGUE AFUA_2G00820)-RELATED"/>
    <property type="match status" value="1"/>
</dbReference>
<name>A0A0V8CPL6_LACLL</name>
<dbReference type="AlphaFoldDB" id="A0A0V8CPL6"/>
<dbReference type="InterPro" id="IPR013830">
    <property type="entry name" value="SGNH_hydro"/>
</dbReference>
<dbReference type="PATRIC" id="fig|1360.105.peg.1623"/>
<reference evidence="3" key="1">
    <citation type="submission" date="2015-10" db="EMBL/GenBank/DDBJ databases">
        <title>Draft Genome Sequences of 11 Lactococcus lactis subspecies cremoris strains.</title>
        <authorList>
            <person name="Wels M."/>
            <person name="Backus L."/>
            <person name="Boekhorst J."/>
            <person name="Dijkstra A."/>
            <person name="Beerthuizen M."/>
            <person name="Kelly W."/>
            <person name="Siezen R."/>
            <person name="Bachmann H."/>
            <person name="Van Hijum S."/>
        </authorList>
    </citation>
    <scope>NUCLEOTIDE SEQUENCE [LARGE SCALE GENOMIC DNA]</scope>
    <source>
        <strain evidence="3">KF282</strain>
    </source>
</reference>
<dbReference type="Gene3D" id="3.40.50.1110">
    <property type="entry name" value="SGNH hydrolase"/>
    <property type="match status" value="1"/>
</dbReference>
<protein>
    <submittedName>
        <fullName evidence="2">Putative secreted protein</fullName>
    </submittedName>
</protein>
<dbReference type="PANTHER" id="PTHR43784:SF2">
    <property type="entry name" value="GDSL-LIKE LIPASE_ACYLHYDROLASE, PUTATIVE (AFU_ORTHOLOGUE AFUA_2G00820)-RELATED"/>
    <property type="match status" value="1"/>
</dbReference>
<organism evidence="2 3">
    <name type="scientific">Lactococcus lactis subsp. lactis</name>
    <name type="common">Streptococcus lactis</name>
    <dbReference type="NCBI Taxonomy" id="1360"/>
    <lineage>
        <taxon>Bacteria</taxon>
        <taxon>Bacillati</taxon>
        <taxon>Bacillota</taxon>
        <taxon>Bacilli</taxon>
        <taxon>Lactobacillales</taxon>
        <taxon>Streptococcaceae</taxon>
        <taxon>Lactococcus</taxon>
    </lineage>
</organism>
<evidence type="ECO:0000313" key="2">
    <source>
        <dbReference type="EMBL" id="KSU03117.1"/>
    </source>
</evidence>
<evidence type="ECO:0000313" key="3">
    <source>
        <dbReference type="Proteomes" id="UP000053058"/>
    </source>
</evidence>
<proteinExistence type="predicted"/>
<dbReference type="Pfam" id="PF13472">
    <property type="entry name" value="Lipase_GDSL_2"/>
    <property type="match status" value="1"/>
</dbReference>
<dbReference type="EMBL" id="LKLN01000075">
    <property type="protein sequence ID" value="KSU03117.1"/>
    <property type="molecule type" value="Genomic_DNA"/>
</dbReference>
<sequence>MIISGISISKSEKGPFVKLRVNNKEEIILKENEVIKTDDIDFVIKADELLYVRIFYPEQPEAQRSVSGNTLGIDPNRFVFGDYTETEQHDIDYNYVDEFLDDEYAVKFSHEFKKFKQRYTMTIQGVDVYIDKIAHTIVAFGDSITEQNHWVNPLKKEILKSTENNYSLVNAGISGNRLLKKIAHLPKRAQYFGLSGLERFEHDVFLVNDNVSTVIISLGVNDLHQPGTDSFFSIGELPTFDEMVDGYNQLISISKKYKVKVILGTLSPFIGYTKDVKNKEKEDLRQKINFWIRNNTEIDNFYDFDKVLKSPENKELLNPLYDSGDKLHPSSIGGEEMIKVIGIEELITE</sequence>
<accession>A0A0V8CPL6</accession>
<dbReference type="Proteomes" id="UP000053058">
    <property type="component" value="Unassembled WGS sequence"/>
</dbReference>
<dbReference type="InterPro" id="IPR036514">
    <property type="entry name" value="SGNH_hydro_sf"/>
</dbReference>
<dbReference type="SUPFAM" id="SSF52266">
    <property type="entry name" value="SGNH hydrolase"/>
    <property type="match status" value="1"/>
</dbReference>
<feature type="domain" description="SGNH hydrolase-type esterase" evidence="1">
    <location>
        <begin position="139"/>
        <end position="333"/>
    </location>
</feature>
<dbReference type="InterPro" id="IPR053140">
    <property type="entry name" value="GDSL_Rv0518-like"/>
</dbReference>
<gene>
    <name evidence="2" type="ORF">KF282_1788</name>
</gene>
<evidence type="ECO:0000259" key="1">
    <source>
        <dbReference type="Pfam" id="PF13472"/>
    </source>
</evidence>
<comment type="caution">
    <text evidence="2">The sequence shown here is derived from an EMBL/GenBank/DDBJ whole genome shotgun (WGS) entry which is preliminary data.</text>
</comment>